<evidence type="ECO:0000313" key="7">
    <source>
        <dbReference type="EMBL" id="OHT13287.1"/>
    </source>
</evidence>
<dbReference type="GO" id="GO:0016020">
    <property type="term" value="C:membrane"/>
    <property type="evidence" value="ECO:0007669"/>
    <property type="project" value="UniProtKB-SubCell"/>
</dbReference>
<evidence type="ECO:0000256" key="2">
    <source>
        <dbReference type="ARBA" id="ARBA00022692"/>
    </source>
</evidence>
<sequence>MKKLAKYVFHPSRLYISLWFILNVSLTLLNKSIMEFNKFKFPISLSFIHMATSTFLSFIMTCCFHYNPSEKQIAIQARPDYDNTIMKRIINLSFLFALNIIFGNVSIRYCSVAFVQIVRAIIPMITMILSVIFLNSKFSKWHYLSCFVVCIGVAFSCFGEINLTKFGLFVTVFGCFLSAAKSISVKLSLTGNYELHSFDLLQRMSPIAAIEMFGLILLTGENKSMVDSKTYEGSFLGIIGCLISGVFAFILNLTNFLATFHTSPLTVTIVGCVKQVLTIILSVIIFDKKITMTNIFGIVVTTFGSLWYGLLKMKKAPKTELLPMSTPSSTNNTK</sequence>
<proteinExistence type="predicted"/>
<dbReference type="RefSeq" id="XP_068366423.1">
    <property type="nucleotide sequence ID" value="XM_068499087.1"/>
</dbReference>
<organism evidence="7 8">
    <name type="scientific">Tritrichomonas foetus</name>
    <dbReference type="NCBI Taxonomy" id="1144522"/>
    <lineage>
        <taxon>Eukaryota</taxon>
        <taxon>Metamonada</taxon>
        <taxon>Parabasalia</taxon>
        <taxon>Tritrichomonadida</taxon>
        <taxon>Tritrichomonadidae</taxon>
        <taxon>Tritrichomonas</taxon>
    </lineage>
</organism>
<feature type="transmembrane region" description="Helical" evidence="5">
    <location>
        <begin position="292"/>
        <end position="311"/>
    </location>
</feature>
<keyword evidence="4 5" id="KW-0472">Membrane</keyword>
<dbReference type="PANTHER" id="PTHR11132">
    <property type="entry name" value="SOLUTE CARRIER FAMILY 35"/>
    <property type="match status" value="1"/>
</dbReference>
<comment type="caution">
    <text evidence="7">The sequence shown here is derived from an EMBL/GenBank/DDBJ whole genome shotgun (WGS) entry which is preliminary data.</text>
</comment>
<evidence type="ECO:0000259" key="6">
    <source>
        <dbReference type="Pfam" id="PF03151"/>
    </source>
</evidence>
<evidence type="ECO:0000256" key="1">
    <source>
        <dbReference type="ARBA" id="ARBA00004141"/>
    </source>
</evidence>
<dbReference type="VEuPathDB" id="TrichDB:TRFO_16611"/>
<reference evidence="7" key="1">
    <citation type="submission" date="2016-10" db="EMBL/GenBank/DDBJ databases">
        <authorList>
            <person name="Benchimol M."/>
            <person name="Almeida L.G."/>
            <person name="Vasconcelos A.T."/>
            <person name="Perreira-Neves A."/>
            <person name="Rosa I.A."/>
            <person name="Tasca T."/>
            <person name="Bogo M.R."/>
            <person name="de Souza W."/>
        </authorList>
    </citation>
    <scope>NUCLEOTIDE SEQUENCE [LARGE SCALE GENOMIC DNA]</scope>
    <source>
        <strain evidence="7">K</strain>
    </source>
</reference>
<keyword evidence="3 5" id="KW-1133">Transmembrane helix</keyword>
<dbReference type="Proteomes" id="UP000179807">
    <property type="component" value="Unassembled WGS sequence"/>
</dbReference>
<comment type="subcellular location">
    <subcellularLocation>
        <location evidence="1">Membrane</location>
        <topology evidence="1">Multi-pass membrane protein</topology>
    </subcellularLocation>
</comment>
<evidence type="ECO:0000313" key="8">
    <source>
        <dbReference type="Proteomes" id="UP000179807"/>
    </source>
</evidence>
<dbReference type="InterPro" id="IPR004853">
    <property type="entry name" value="Sugar_P_trans_dom"/>
</dbReference>
<dbReference type="EMBL" id="MLAK01000544">
    <property type="protein sequence ID" value="OHT13287.1"/>
    <property type="molecule type" value="Genomic_DNA"/>
</dbReference>
<evidence type="ECO:0000256" key="4">
    <source>
        <dbReference type="ARBA" id="ARBA00023136"/>
    </source>
</evidence>
<keyword evidence="2 5" id="KW-0812">Transmembrane</keyword>
<dbReference type="OrthoDB" id="10261634at2759"/>
<feature type="domain" description="Sugar phosphate transporter" evidence="6">
    <location>
        <begin position="14"/>
        <end position="308"/>
    </location>
</feature>
<feature type="transmembrane region" description="Helical" evidence="5">
    <location>
        <begin position="141"/>
        <end position="161"/>
    </location>
</feature>
<dbReference type="SUPFAM" id="SSF103481">
    <property type="entry name" value="Multidrug resistance efflux transporter EmrE"/>
    <property type="match status" value="2"/>
</dbReference>
<evidence type="ECO:0000256" key="3">
    <source>
        <dbReference type="ARBA" id="ARBA00022989"/>
    </source>
</evidence>
<dbReference type="GeneID" id="94833791"/>
<keyword evidence="8" id="KW-1185">Reference proteome</keyword>
<gene>
    <name evidence="7" type="ORF">TRFO_16611</name>
</gene>
<dbReference type="InterPro" id="IPR037185">
    <property type="entry name" value="EmrE-like"/>
</dbReference>
<feature type="transmembrane region" description="Helical" evidence="5">
    <location>
        <begin position="41"/>
        <end position="68"/>
    </location>
</feature>
<accession>A0A1J4KPR8</accession>
<feature type="transmembrane region" description="Helical" evidence="5">
    <location>
        <begin position="89"/>
        <end position="107"/>
    </location>
</feature>
<protein>
    <submittedName>
        <fullName evidence="7">Phosphate/phosphoenolpyruvate translocator protein</fullName>
    </submittedName>
</protein>
<evidence type="ECO:0000256" key="5">
    <source>
        <dbReference type="SAM" id="Phobius"/>
    </source>
</evidence>
<feature type="transmembrane region" description="Helical" evidence="5">
    <location>
        <begin position="113"/>
        <end position="134"/>
    </location>
</feature>
<feature type="transmembrane region" description="Helical" evidence="5">
    <location>
        <begin position="12"/>
        <end position="29"/>
    </location>
</feature>
<feature type="transmembrane region" description="Helical" evidence="5">
    <location>
        <begin position="265"/>
        <end position="286"/>
    </location>
</feature>
<dbReference type="AlphaFoldDB" id="A0A1J4KPR8"/>
<dbReference type="InterPro" id="IPR050186">
    <property type="entry name" value="TPT_transporter"/>
</dbReference>
<name>A0A1J4KPR8_9EUKA</name>
<feature type="transmembrane region" description="Helical" evidence="5">
    <location>
        <begin position="235"/>
        <end position="253"/>
    </location>
</feature>
<dbReference type="Pfam" id="PF03151">
    <property type="entry name" value="TPT"/>
    <property type="match status" value="1"/>
</dbReference>